<dbReference type="GO" id="GO:0016020">
    <property type="term" value="C:membrane"/>
    <property type="evidence" value="ECO:0007669"/>
    <property type="project" value="UniProtKB-SubCell"/>
</dbReference>
<keyword evidence="4" id="KW-0472">Membrane</keyword>
<feature type="transmembrane region" description="Helical" evidence="4">
    <location>
        <begin position="409"/>
        <end position="429"/>
    </location>
</feature>
<evidence type="ECO:0000259" key="5">
    <source>
        <dbReference type="PROSITE" id="PS50850"/>
    </source>
</evidence>
<evidence type="ECO:0000256" key="2">
    <source>
        <dbReference type="ARBA" id="ARBA00006727"/>
    </source>
</evidence>
<keyword evidence="4" id="KW-1133">Transmembrane helix</keyword>
<dbReference type="PANTHER" id="PTHR11360">
    <property type="entry name" value="MONOCARBOXYLATE TRANSPORTER"/>
    <property type="match status" value="1"/>
</dbReference>
<organism evidence="6 7">
    <name type="scientific">Phialemonium atrogriseum</name>
    <dbReference type="NCBI Taxonomy" id="1093897"/>
    <lineage>
        <taxon>Eukaryota</taxon>
        <taxon>Fungi</taxon>
        <taxon>Dikarya</taxon>
        <taxon>Ascomycota</taxon>
        <taxon>Pezizomycotina</taxon>
        <taxon>Sordariomycetes</taxon>
        <taxon>Sordariomycetidae</taxon>
        <taxon>Cephalothecales</taxon>
        <taxon>Cephalothecaceae</taxon>
        <taxon>Phialemonium</taxon>
    </lineage>
</organism>
<name>A0AAJ0C199_9PEZI</name>
<feature type="transmembrane region" description="Helical" evidence="4">
    <location>
        <begin position="214"/>
        <end position="234"/>
    </location>
</feature>
<reference evidence="6" key="1">
    <citation type="submission" date="2023-06" db="EMBL/GenBank/DDBJ databases">
        <title>Genome-scale phylogeny and comparative genomics of the fungal order Sordariales.</title>
        <authorList>
            <consortium name="Lawrence Berkeley National Laboratory"/>
            <person name="Hensen N."/>
            <person name="Bonometti L."/>
            <person name="Westerberg I."/>
            <person name="Brannstrom I.O."/>
            <person name="Guillou S."/>
            <person name="Cros-Aarteil S."/>
            <person name="Calhoun S."/>
            <person name="Haridas S."/>
            <person name="Kuo A."/>
            <person name="Mondo S."/>
            <person name="Pangilinan J."/>
            <person name="Riley R."/>
            <person name="Labutti K."/>
            <person name="Andreopoulos B."/>
            <person name="Lipzen A."/>
            <person name="Chen C."/>
            <person name="Yanf M."/>
            <person name="Daum C."/>
            <person name="Ng V."/>
            <person name="Clum A."/>
            <person name="Steindorff A."/>
            <person name="Ohm R."/>
            <person name="Martin F."/>
            <person name="Silar P."/>
            <person name="Natvig D."/>
            <person name="Lalanne C."/>
            <person name="Gautier V."/>
            <person name="Ament-Velasquez S.L."/>
            <person name="Kruys A."/>
            <person name="Hutchinson M.I."/>
            <person name="Powell A.J."/>
            <person name="Barry K."/>
            <person name="Miller A.N."/>
            <person name="Grigoriev I.V."/>
            <person name="Debuchy R."/>
            <person name="Gladieux P."/>
            <person name="Thoren M.H."/>
            <person name="Johannesson H."/>
        </authorList>
    </citation>
    <scope>NUCLEOTIDE SEQUENCE</scope>
    <source>
        <strain evidence="6">8032-3</strain>
    </source>
</reference>
<accession>A0AAJ0C199</accession>
<dbReference type="GeneID" id="85308419"/>
<feature type="transmembrane region" description="Helical" evidence="4">
    <location>
        <begin position="54"/>
        <end position="83"/>
    </location>
</feature>
<dbReference type="Gene3D" id="1.20.1250.20">
    <property type="entry name" value="MFS general substrate transporter like domains"/>
    <property type="match status" value="2"/>
</dbReference>
<evidence type="ECO:0000313" key="6">
    <source>
        <dbReference type="EMBL" id="KAK1765861.1"/>
    </source>
</evidence>
<dbReference type="RefSeq" id="XP_060282074.1">
    <property type="nucleotide sequence ID" value="XM_060425232.1"/>
</dbReference>
<comment type="similarity">
    <text evidence="2">Belongs to the major facilitator superfamily. Monocarboxylate porter (TC 2.A.1.13) family.</text>
</comment>
<dbReference type="InterPro" id="IPR011701">
    <property type="entry name" value="MFS"/>
</dbReference>
<evidence type="ECO:0000256" key="1">
    <source>
        <dbReference type="ARBA" id="ARBA00004141"/>
    </source>
</evidence>
<feature type="transmembrane region" description="Helical" evidence="4">
    <location>
        <begin position="181"/>
        <end position="202"/>
    </location>
</feature>
<sequence length="442" mass="46996">MSAEPKFPEVPLGTLEQHDPEKSHPTSTSSSHHAVDTIEAKSDISDFPEGGARAWMVAAGTASILFCTLGYTNSFGIFQAYYMENQLRHETPDRIAWIGSLQSFLLFASGSVGGPLFDRYGPKVIWPAAILYIFAIMMTSLCKEYWQFMLAQGVLTGIANGLLMFPSMAATPQYFSKKRGAAMGIALAGSSLGGVIFPIALAKMLTESTLGFAWSMRICGFIMIPFLAFSCVAIRARLPPRDTSFFLLSPFRIPLFNTLIIAEFCLMIGMFSPLIFLPSFAIQIGVDPALASYLVAMLNGASIFGRILPGFLADRFGRLNMLAAAGATTGILVLVWPQVTGTAGVVAFAVFFGFCSGAIVSGGSVALSMCPEDPKETGTYLGQGMAFASLAALVGPPATGALLERYGGYVQISIFGGVLTLVGAALAFACKMATKKGLWGNI</sequence>
<comment type="caution">
    <text evidence="6">The sequence shown here is derived from an EMBL/GenBank/DDBJ whole genome shotgun (WGS) entry which is preliminary data.</text>
</comment>
<feature type="region of interest" description="Disordered" evidence="3">
    <location>
        <begin position="1"/>
        <end position="35"/>
    </location>
</feature>
<feature type="transmembrane region" description="Helical" evidence="4">
    <location>
        <begin position="289"/>
        <end position="307"/>
    </location>
</feature>
<feature type="transmembrane region" description="Helical" evidence="4">
    <location>
        <begin position="345"/>
        <end position="368"/>
    </location>
</feature>
<dbReference type="Proteomes" id="UP001244011">
    <property type="component" value="Unassembled WGS sequence"/>
</dbReference>
<keyword evidence="4" id="KW-0812">Transmembrane</keyword>
<feature type="transmembrane region" description="Helical" evidence="4">
    <location>
        <begin position="147"/>
        <end position="169"/>
    </location>
</feature>
<feature type="transmembrane region" description="Helical" evidence="4">
    <location>
        <begin position="255"/>
        <end position="277"/>
    </location>
</feature>
<evidence type="ECO:0000256" key="4">
    <source>
        <dbReference type="SAM" id="Phobius"/>
    </source>
</evidence>
<dbReference type="Pfam" id="PF07690">
    <property type="entry name" value="MFS_1"/>
    <property type="match status" value="1"/>
</dbReference>
<comment type="subcellular location">
    <subcellularLocation>
        <location evidence="1">Membrane</location>
        <topology evidence="1">Multi-pass membrane protein</topology>
    </subcellularLocation>
</comment>
<dbReference type="InterPro" id="IPR036259">
    <property type="entry name" value="MFS_trans_sf"/>
</dbReference>
<protein>
    <submittedName>
        <fullName evidence="6">MFS general substrate transporter</fullName>
    </submittedName>
</protein>
<evidence type="ECO:0000256" key="3">
    <source>
        <dbReference type="SAM" id="MobiDB-lite"/>
    </source>
</evidence>
<dbReference type="CDD" id="cd17352">
    <property type="entry name" value="MFS_MCT_SLC16"/>
    <property type="match status" value="1"/>
</dbReference>
<gene>
    <name evidence="6" type="ORF">QBC33DRAFT_474677</name>
</gene>
<dbReference type="EMBL" id="MU839013">
    <property type="protein sequence ID" value="KAK1765861.1"/>
    <property type="molecule type" value="Genomic_DNA"/>
</dbReference>
<keyword evidence="7" id="KW-1185">Reference proteome</keyword>
<feature type="domain" description="Major facilitator superfamily (MFS) profile" evidence="5">
    <location>
        <begin position="243"/>
        <end position="442"/>
    </location>
</feature>
<evidence type="ECO:0000313" key="7">
    <source>
        <dbReference type="Proteomes" id="UP001244011"/>
    </source>
</evidence>
<dbReference type="AlphaFoldDB" id="A0AAJ0C199"/>
<dbReference type="PROSITE" id="PS50850">
    <property type="entry name" value="MFS"/>
    <property type="match status" value="1"/>
</dbReference>
<feature type="transmembrane region" description="Helical" evidence="4">
    <location>
        <begin position="95"/>
        <end position="117"/>
    </location>
</feature>
<dbReference type="InterPro" id="IPR020846">
    <property type="entry name" value="MFS_dom"/>
</dbReference>
<dbReference type="PANTHER" id="PTHR11360:SF281">
    <property type="entry name" value="ASPYRIDONES EFFLUX PROTEIN APDF-RELATED"/>
    <property type="match status" value="1"/>
</dbReference>
<feature type="transmembrane region" description="Helical" evidence="4">
    <location>
        <begin position="319"/>
        <end position="339"/>
    </location>
</feature>
<dbReference type="SUPFAM" id="SSF103473">
    <property type="entry name" value="MFS general substrate transporter"/>
    <property type="match status" value="1"/>
</dbReference>
<dbReference type="InterPro" id="IPR050327">
    <property type="entry name" value="Proton-linked_MCT"/>
</dbReference>
<feature type="transmembrane region" description="Helical" evidence="4">
    <location>
        <begin position="380"/>
        <end position="403"/>
    </location>
</feature>
<feature type="transmembrane region" description="Helical" evidence="4">
    <location>
        <begin position="124"/>
        <end position="141"/>
    </location>
</feature>
<dbReference type="GO" id="GO:0022857">
    <property type="term" value="F:transmembrane transporter activity"/>
    <property type="evidence" value="ECO:0007669"/>
    <property type="project" value="InterPro"/>
</dbReference>
<proteinExistence type="inferred from homology"/>